<evidence type="ECO:0000313" key="3">
    <source>
        <dbReference type="Proteomes" id="UP001610446"/>
    </source>
</evidence>
<organism evidence="2 3">
    <name type="scientific">Aspergillus pseudoustus</name>
    <dbReference type="NCBI Taxonomy" id="1810923"/>
    <lineage>
        <taxon>Eukaryota</taxon>
        <taxon>Fungi</taxon>
        <taxon>Dikarya</taxon>
        <taxon>Ascomycota</taxon>
        <taxon>Pezizomycotina</taxon>
        <taxon>Eurotiomycetes</taxon>
        <taxon>Eurotiomycetidae</taxon>
        <taxon>Eurotiales</taxon>
        <taxon>Aspergillaceae</taxon>
        <taxon>Aspergillus</taxon>
        <taxon>Aspergillus subgen. Nidulantes</taxon>
    </lineage>
</organism>
<evidence type="ECO:0000313" key="2">
    <source>
        <dbReference type="EMBL" id="KAL2857099.1"/>
    </source>
</evidence>
<protein>
    <submittedName>
        <fullName evidence="2">Uncharacterized protein</fullName>
    </submittedName>
</protein>
<comment type="caution">
    <text evidence="2">The sequence shown here is derived from an EMBL/GenBank/DDBJ whole genome shotgun (WGS) entry which is preliminary data.</text>
</comment>
<dbReference type="EMBL" id="JBFXLU010000005">
    <property type="protein sequence ID" value="KAL2857099.1"/>
    <property type="molecule type" value="Genomic_DNA"/>
</dbReference>
<reference evidence="2 3" key="1">
    <citation type="submission" date="2024-07" db="EMBL/GenBank/DDBJ databases">
        <title>Section-level genome sequencing and comparative genomics of Aspergillus sections Usti and Cavernicolus.</title>
        <authorList>
            <consortium name="Lawrence Berkeley National Laboratory"/>
            <person name="Nybo J.L."/>
            <person name="Vesth T.C."/>
            <person name="Theobald S."/>
            <person name="Frisvad J.C."/>
            <person name="Larsen T.O."/>
            <person name="Kjaerboelling I."/>
            <person name="Rothschild-Mancinelli K."/>
            <person name="Lyhne E.K."/>
            <person name="Kogle M.E."/>
            <person name="Barry K."/>
            <person name="Clum A."/>
            <person name="Na H."/>
            <person name="Ledsgaard L."/>
            <person name="Lin J."/>
            <person name="Lipzen A."/>
            <person name="Kuo A."/>
            <person name="Riley R."/>
            <person name="Mondo S."/>
            <person name="Labutti K."/>
            <person name="Haridas S."/>
            <person name="Pangalinan J."/>
            <person name="Salamov A.A."/>
            <person name="Simmons B.A."/>
            <person name="Magnuson J.K."/>
            <person name="Chen J."/>
            <person name="Drula E."/>
            <person name="Henrissat B."/>
            <person name="Wiebenga A."/>
            <person name="Lubbers R.J."/>
            <person name="Gomes A.C."/>
            <person name="Makela M.R."/>
            <person name="Stajich J."/>
            <person name="Grigoriev I.V."/>
            <person name="Mortensen U.H."/>
            <person name="De Vries R.P."/>
            <person name="Baker S.E."/>
            <person name="Andersen M.R."/>
        </authorList>
    </citation>
    <scope>NUCLEOTIDE SEQUENCE [LARGE SCALE GENOMIC DNA]</scope>
    <source>
        <strain evidence="2 3">CBS 123904</strain>
    </source>
</reference>
<feature type="signal peptide" evidence="1">
    <location>
        <begin position="1"/>
        <end position="16"/>
    </location>
</feature>
<keyword evidence="3" id="KW-1185">Reference proteome</keyword>
<keyword evidence="1" id="KW-0732">Signal</keyword>
<accession>A0ABR4KZ40</accession>
<dbReference type="Proteomes" id="UP001610446">
    <property type="component" value="Unassembled WGS sequence"/>
</dbReference>
<name>A0ABR4KZ40_9EURO</name>
<evidence type="ECO:0000256" key="1">
    <source>
        <dbReference type="SAM" id="SignalP"/>
    </source>
</evidence>
<sequence>MLLGILTLLYMPLLQSCRWKGRRQQKEHKIKKIREGEKETKEHARRSQVSFRRSIWDWRFGMSQRKSKSSCALTSGFLLAPWGSSWGRSSDGSFGQEIGSVESVRAIGS</sequence>
<feature type="chain" id="PRO_5046185627" evidence="1">
    <location>
        <begin position="17"/>
        <end position="109"/>
    </location>
</feature>
<gene>
    <name evidence="2" type="ORF">BJY01DRAFT_202767</name>
</gene>
<proteinExistence type="predicted"/>